<dbReference type="Gene3D" id="3.90.226.10">
    <property type="entry name" value="2-enoyl-CoA Hydratase, Chain A, domain 1"/>
    <property type="match status" value="1"/>
</dbReference>
<gene>
    <name evidence="7" type="ORF">MNBD_GAMMA07-2192</name>
</gene>
<reference evidence="7" key="1">
    <citation type="submission" date="2018-06" db="EMBL/GenBank/DDBJ databases">
        <authorList>
            <person name="Zhirakovskaya E."/>
        </authorList>
    </citation>
    <scope>NUCLEOTIDE SEQUENCE</scope>
</reference>
<dbReference type="InterPro" id="IPR036034">
    <property type="entry name" value="PDZ_sf"/>
</dbReference>
<feature type="domain" description="PDZ" evidence="6">
    <location>
        <begin position="242"/>
        <end position="319"/>
    </location>
</feature>
<dbReference type="GO" id="GO:0006508">
    <property type="term" value="P:proteolysis"/>
    <property type="evidence" value="ECO:0007669"/>
    <property type="project" value="UniProtKB-KW"/>
</dbReference>
<dbReference type="AlphaFoldDB" id="A0A3B0WW30"/>
<evidence type="ECO:0000256" key="2">
    <source>
        <dbReference type="ARBA" id="ARBA00022670"/>
    </source>
</evidence>
<feature type="compositionally biased region" description="Basic and acidic residues" evidence="5">
    <location>
        <begin position="667"/>
        <end position="677"/>
    </location>
</feature>
<sequence>MKFSTRFSQKILSLSLVFSLTSVVASTSTSLEELKPLGKHYRTTAEIVSRLSQQHYQRSAVHIDNELSSTVYNRFIKELDGNHSYFIQSDIDDFEKYRYLLDDAFRAKKVDPAFIIFNRYQQRVSERLEYLLATIKKGIDKLDFSTDQSFFIDRENHAWPKDIAELNTLWHKRLVNSVLNLKLSDKKEDKITELLTKRYSSQLKRIQQNNSEDAYRVYMNALTLSYDPHTQYFSPRGTENFNIRMRLSLQGIGAMLQSDDDYTKVTRLIPAGPADKAGELQANDRITGVGQGAKGEIVDVIGWRLDDVVDLIRGKKGSVVRLSILKNNAIDTSKNQVISITRDKVNLDEQDASKQIIELENYGRKYRLGVIDIPKFYIDFDAANRGEPNYKSTTRDVKKLIAELKTEKVDGIIIDLRDNGGGSLHEVNTLIGLFIKSGPTVQVKDMTGRIYISTDKDEQTSYNGPLAVLVNRISASASEIFAGAIQDYHRGIIVGTQTYGKGTVQAMLPLSSGQITLTQQKFYRITGGSTQNRGVIPDINLPSLYNVAEVGESTLEAALPWDKIKAASFNAFEDFSLKIPKLQSLHDSRISKDPDFIHLTKTNKLIEERRQIKEISLNEKTRRKEKKELETIQISLENDRRKALGLKLIKNLDEFNKSIGNVDDDDQNAKEEKKKDGPTPLLTETGHILVDYLNLMHPGVADRNTNNNDSI</sequence>
<accession>A0A3B0WW30</accession>
<dbReference type="SUPFAM" id="SSF50156">
    <property type="entry name" value="PDZ domain-like"/>
    <property type="match status" value="1"/>
</dbReference>
<evidence type="ECO:0000259" key="6">
    <source>
        <dbReference type="PROSITE" id="PS50106"/>
    </source>
</evidence>
<evidence type="ECO:0000256" key="4">
    <source>
        <dbReference type="ARBA" id="ARBA00022825"/>
    </source>
</evidence>
<comment type="similarity">
    <text evidence="1">Belongs to the peptidase S41A family.</text>
</comment>
<dbReference type="EC" id="3.4.21.102" evidence="7"/>
<dbReference type="GO" id="GO:0004252">
    <property type="term" value="F:serine-type endopeptidase activity"/>
    <property type="evidence" value="ECO:0007669"/>
    <property type="project" value="UniProtKB-EC"/>
</dbReference>
<dbReference type="Pfam" id="PF03572">
    <property type="entry name" value="Peptidase_S41"/>
    <property type="match status" value="1"/>
</dbReference>
<evidence type="ECO:0000256" key="3">
    <source>
        <dbReference type="ARBA" id="ARBA00022801"/>
    </source>
</evidence>
<dbReference type="PANTHER" id="PTHR32060:SF22">
    <property type="entry name" value="CARBOXYL-TERMINAL-PROCESSING PEPTIDASE 3, CHLOROPLASTIC"/>
    <property type="match status" value="1"/>
</dbReference>
<dbReference type="GO" id="GO:0030288">
    <property type="term" value="C:outer membrane-bounded periplasmic space"/>
    <property type="evidence" value="ECO:0007669"/>
    <property type="project" value="TreeGrafter"/>
</dbReference>
<organism evidence="7">
    <name type="scientific">hydrothermal vent metagenome</name>
    <dbReference type="NCBI Taxonomy" id="652676"/>
    <lineage>
        <taxon>unclassified sequences</taxon>
        <taxon>metagenomes</taxon>
        <taxon>ecological metagenomes</taxon>
    </lineage>
</organism>
<dbReference type="NCBIfam" id="TIGR00225">
    <property type="entry name" value="prc"/>
    <property type="match status" value="1"/>
</dbReference>
<dbReference type="EMBL" id="UOFF01000243">
    <property type="protein sequence ID" value="VAW56533.1"/>
    <property type="molecule type" value="Genomic_DNA"/>
</dbReference>
<dbReference type="SMART" id="SM00228">
    <property type="entry name" value="PDZ"/>
    <property type="match status" value="1"/>
</dbReference>
<dbReference type="PROSITE" id="PS50106">
    <property type="entry name" value="PDZ"/>
    <property type="match status" value="1"/>
</dbReference>
<dbReference type="InterPro" id="IPR029045">
    <property type="entry name" value="ClpP/crotonase-like_dom_sf"/>
</dbReference>
<dbReference type="FunFam" id="3.90.226.10:FF:000090">
    <property type="entry name" value="Tail-specific protease"/>
    <property type="match status" value="1"/>
</dbReference>
<keyword evidence="4" id="KW-0720">Serine protease</keyword>
<protein>
    <submittedName>
        <fullName evidence="7">Tail-specific protease</fullName>
        <ecNumber evidence="7">3.4.21.102</ecNumber>
    </submittedName>
</protein>
<feature type="region of interest" description="Disordered" evidence="5">
    <location>
        <begin position="660"/>
        <end position="681"/>
    </location>
</feature>
<keyword evidence="3 7" id="KW-0378">Hydrolase</keyword>
<dbReference type="InterPro" id="IPR004447">
    <property type="entry name" value="Peptidase_S41A"/>
</dbReference>
<name>A0A3B0WW30_9ZZZZ</name>
<dbReference type="CDD" id="cd06782">
    <property type="entry name" value="cpPDZ_CPP-like"/>
    <property type="match status" value="1"/>
</dbReference>
<dbReference type="Pfam" id="PF00595">
    <property type="entry name" value="PDZ"/>
    <property type="match status" value="1"/>
</dbReference>
<proteinExistence type="inferred from homology"/>
<dbReference type="Pfam" id="PF17804">
    <property type="entry name" value="TSP_NTD"/>
    <property type="match status" value="1"/>
</dbReference>
<dbReference type="GO" id="GO:0007165">
    <property type="term" value="P:signal transduction"/>
    <property type="evidence" value="ECO:0007669"/>
    <property type="project" value="TreeGrafter"/>
</dbReference>
<dbReference type="InterPro" id="IPR040573">
    <property type="entry name" value="TSP_N"/>
</dbReference>
<dbReference type="CDD" id="cd07560">
    <property type="entry name" value="Peptidase_S41_CPP"/>
    <property type="match status" value="1"/>
</dbReference>
<dbReference type="SUPFAM" id="SSF52096">
    <property type="entry name" value="ClpP/crotonase"/>
    <property type="match status" value="1"/>
</dbReference>
<evidence type="ECO:0000256" key="5">
    <source>
        <dbReference type="SAM" id="MobiDB-lite"/>
    </source>
</evidence>
<dbReference type="SMART" id="SM00245">
    <property type="entry name" value="TSPc"/>
    <property type="match status" value="1"/>
</dbReference>
<keyword evidence="2 7" id="KW-0645">Protease</keyword>
<dbReference type="InterPro" id="IPR001478">
    <property type="entry name" value="PDZ"/>
</dbReference>
<dbReference type="PANTHER" id="PTHR32060">
    <property type="entry name" value="TAIL-SPECIFIC PROTEASE"/>
    <property type="match status" value="1"/>
</dbReference>
<evidence type="ECO:0000313" key="7">
    <source>
        <dbReference type="EMBL" id="VAW56533.1"/>
    </source>
</evidence>
<dbReference type="InterPro" id="IPR005151">
    <property type="entry name" value="Tail-specific_protease"/>
</dbReference>
<evidence type="ECO:0000256" key="1">
    <source>
        <dbReference type="ARBA" id="ARBA00009179"/>
    </source>
</evidence>
<dbReference type="InterPro" id="IPR020992">
    <property type="entry name" value="Tail_Prtase_C"/>
</dbReference>
<dbReference type="Pfam" id="PF11818">
    <property type="entry name" value="DUF3340"/>
    <property type="match status" value="1"/>
</dbReference>
<dbReference type="Gene3D" id="2.30.42.10">
    <property type="match status" value="1"/>
</dbReference>